<evidence type="ECO:0000256" key="5">
    <source>
        <dbReference type="ARBA" id="ARBA00023136"/>
    </source>
</evidence>
<feature type="transmembrane region" description="Helical" evidence="6">
    <location>
        <begin position="9"/>
        <end position="25"/>
    </location>
</feature>
<comment type="caution">
    <text evidence="7">The sequence shown here is derived from an EMBL/GenBank/DDBJ whole genome shotgun (WGS) entry which is preliminary data.</text>
</comment>
<feature type="transmembrane region" description="Helical" evidence="6">
    <location>
        <begin position="292"/>
        <end position="309"/>
    </location>
</feature>
<evidence type="ECO:0000256" key="2">
    <source>
        <dbReference type="ARBA" id="ARBA00007349"/>
    </source>
</evidence>
<dbReference type="RefSeq" id="WP_243376427.1">
    <property type="nucleotide sequence ID" value="NZ_JAKZJU020000001.1"/>
</dbReference>
<dbReference type="EMBL" id="JAKZJU020000001">
    <property type="protein sequence ID" value="MDL2059975.1"/>
    <property type="molecule type" value="Genomic_DNA"/>
</dbReference>
<keyword evidence="5 6" id="KW-0472">Membrane</keyword>
<protein>
    <submittedName>
        <fullName evidence="7">DASS family sodium-coupled anion symporter</fullName>
    </submittedName>
</protein>
<name>A0ABT7INM2_9BURK</name>
<evidence type="ECO:0000256" key="4">
    <source>
        <dbReference type="ARBA" id="ARBA00022989"/>
    </source>
</evidence>
<feature type="transmembrane region" description="Helical" evidence="6">
    <location>
        <begin position="76"/>
        <end position="98"/>
    </location>
</feature>
<dbReference type="InterPro" id="IPR030676">
    <property type="entry name" value="CitT-rel"/>
</dbReference>
<reference evidence="7" key="1">
    <citation type="submission" date="2023-03" db="EMBL/GenBank/DDBJ databases">
        <title>Mesosutterella sp. nov. isolated from porcine feces.</title>
        <authorList>
            <person name="Yu S."/>
        </authorList>
    </citation>
    <scope>NUCLEOTIDE SEQUENCE</scope>
    <source>
        <strain evidence="7">AGMB02718</strain>
    </source>
</reference>
<dbReference type="NCBIfam" id="TIGR00785">
    <property type="entry name" value="dass"/>
    <property type="match status" value="1"/>
</dbReference>
<feature type="transmembrane region" description="Helical" evidence="6">
    <location>
        <begin position="357"/>
        <end position="377"/>
    </location>
</feature>
<feature type="transmembrane region" description="Helical" evidence="6">
    <location>
        <begin position="445"/>
        <end position="464"/>
    </location>
</feature>
<sequence>MDKSVLKKWAVVLALGAIIWLLPVPQGLTPAAWHLFAIFVATIAGFILQPIPMGAVAFLSLTLCALFGILKTKDALMGFGSGTIWLIVCAFFLSRGFIKTGLGRRIAFLIIKAIGRSAASLGYSICLAELVISPAMPSATARGGGVFYPIVQSLSSAFGSEPGASAGKIGRYLMQVGFHADAVTCMMFLTSMAGNPLCVGLAASAAGVELTWTEWALAAIVPGLVCLFLVPIVLLKIAPPELKEIPDAPKLAAQELSRMGPMSTDEKVLAFVFVMCLVLWATGSLTHLGATPIAMLAVSIMLIAKVLSWKDVLSEKGAWDAMFWMGGLMSLATALAKSGFIKWAAALIAGGVSSAHMGWIASFVVISLIYIYSHYCFASVTARISAMYAAFVAVAVACGAPPLMTAVAFGIFANLPISLTHYGNGAAPVYFGAGYVSQGEWWRNGFIICTINTVVWFTIGMAWWKLIGLY</sequence>
<comment type="similarity">
    <text evidence="2">Belongs to the SLC13A/DASS transporter (TC 2.A.47) family. DIT1 subfamily.</text>
</comment>
<keyword evidence="4 6" id="KW-1133">Transmembrane helix</keyword>
<feature type="transmembrane region" description="Helical" evidence="6">
    <location>
        <begin position="178"/>
        <end position="203"/>
    </location>
</feature>
<dbReference type="InterPro" id="IPR001898">
    <property type="entry name" value="SLC13A/DASS"/>
</dbReference>
<evidence type="ECO:0000256" key="6">
    <source>
        <dbReference type="SAM" id="Phobius"/>
    </source>
</evidence>
<keyword evidence="3 6" id="KW-0812">Transmembrane</keyword>
<feature type="transmembrane region" description="Helical" evidence="6">
    <location>
        <begin position="53"/>
        <end position="70"/>
    </location>
</feature>
<feature type="transmembrane region" description="Helical" evidence="6">
    <location>
        <begin position="268"/>
        <end position="286"/>
    </location>
</feature>
<feature type="transmembrane region" description="Helical" evidence="6">
    <location>
        <begin position="31"/>
        <end position="48"/>
    </location>
</feature>
<evidence type="ECO:0000256" key="1">
    <source>
        <dbReference type="ARBA" id="ARBA00004141"/>
    </source>
</evidence>
<dbReference type="Pfam" id="PF00939">
    <property type="entry name" value="Na_sulph_symp"/>
    <property type="match status" value="1"/>
</dbReference>
<feature type="transmembrane region" description="Helical" evidence="6">
    <location>
        <begin position="389"/>
        <end position="413"/>
    </location>
</feature>
<feature type="transmembrane region" description="Helical" evidence="6">
    <location>
        <begin position="321"/>
        <end position="345"/>
    </location>
</feature>
<feature type="transmembrane region" description="Helical" evidence="6">
    <location>
        <begin position="215"/>
        <end position="235"/>
    </location>
</feature>
<keyword evidence="8" id="KW-1185">Reference proteome</keyword>
<accession>A0ABT7INM2</accession>
<dbReference type="PIRSF" id="PIRSF002457">
    <property type="entry name" value="DASS"/>
    <property type="match status" value="1"/>
</dbReference>
<organism evidence="7 8">
    <name type="scientific">Mesosutterella faecium</name>
    <dbReference type="NCBI Taxonomy" id="2925194"/>
    <lineage>
        <taxon>Bacteria</taxon>
        <taxon>Pseudomonadati</taxon>
        <taxon>Pseudomonadota</taxon>
        <taxon>Betaproteobacteria</taxon>
        <taxon>Burkholderiales</taxon>
        <taxon>Sutterellaceae</taxon>
        <taxon>Mesosutterella</taxon>
    </lineage>
</organism>
<dbReference type="PANTHER" id="PTHR42826">
    <property type="entry name" value="DICARBOXYLATE TRANSPORTER 2.1, CHLOROPLASTIC"/>
    <property type="match status" value="1"/>
</dbReference>
<evidence type="ECO:0000256" key="3">
    <source>
        <dbReference type="ARBA" id="ARBA00022692"/>
    </source>
</evidence>
<gene>
    <name evidence="7" type="ORF">MUN46_008530</name>
</gene>
<evidence type="ECO:0000313" key="7">
    <source>
        <dbReference type="EMBL" id="MDL2059975.1"/>
    </source>
</evidence>
<comment type="subcellular location">
    <subcellularLocation>
        <location evidence="1">Membrane</location>
        <topology evidence="1">Multi-pass membrane protein</topology>
    </subcellularLocation>
</comment>
<evidence type="ECO:0000313" key="8">
    <source>
        <dbReference type="Proteomes" id="UP001165481"/>
    </source>
</evidence>
<dbReference type="Proteomes" id="UP001165481">
    <property type="component" value="Unassembled WGS sequence"/>
</dbReference>
<proteinExistence type="inferred from homology"/>